<protein>
    <submittedName>
        <fullName evidence="1">Uncharacterized protein</fullName>
    </submittedName>
</protein>
<proteinExistence type="predicted"/>
<accession>I7MMG0</accession>
<reference evidence="2" key="1">
    <citation type="journal article" date="2006" name="PLoS Biol.">
        <title>Macronuclear genome sequence of the ciliate Tetrahymena thermophila, a model eukaryote.</title>
        <authorList>
            <person name="Eisen J.A."/>
            <person name="Coyne R.S."/>
            <person name="Wu M."/>
            <person name="Wu D."/>
            <person name="Thiagarajan M."/>
            <person name="Wortman J.R."/>
            <person name="Badger J.H."/>
            <person name="Ren Q."/>
            <person name="Amedeo P."/>
            <person name="Jones K.M."/>
            <person name="Tallon L.J."/>
            <person name="Delcher A.L."/>
            <person name="Salzberg S.L."/>
            <person name="Silva J.C."/>
            <person name="Haas B.J."/>
            <person name="Majoros W.H."/>
            <person name="Farzad M."/>
            <person name="Carlton J.M."/>
            <person name="Smith R.K. Jr."/>
            <person name="Garg J."/>
            <person name="Pearlman R.E."/>
            <person name="Karrer K.M."/>
            <person name="Sun L."/>
            <person name="Manning G."/>
            <person name="Elde N.C."/>
            <person name="Turkewitz A.P."/>
            <person name="Asai D.J."/>
            <person name="Wilkes D.E."/>
            <person name="Wang Y."/>
            <person name="Cai H."/>
            <person name="Collins K."/>
            <person name="Stewart B.A."/>
            <person name="Lee S.R."/>
            <person name="Wilamowska K."/>
            <person name="Weinberg Z."/>
            <person name="Ruzzo W.L."/>
            <person name="Wloga D."/>
            <person name="Gaertig J."/>
            <person name="Frankel J."/>
            <person name="Tsao C.-C."/>
            <person name="Gorovsky M.A."/>
            <person name="Keeling P.J."/>
            <person name="Waller R.F."/>
            <person name="Patron N.J."/>
            <person name="Cherry J.M."/>
            <person name="Stover N.A."/>
            <person name="Krieger C.J."/>
            <person name="del Toro C."/>
            <person name="Ryder H.F."/>
            <person name="Williamson S.C."/>
            <person name="Barbeau R.A."/>
            <person name="Hamilton E.P."/>
            <person name="Orias E."/>
        </authorList>
    </citation>
    <scope>NUCLEOTIDE SEQUENCE [LARGE SCALE GENOMIC DNA]</scope>
    <source>
        <strain evidence="2">SB210</strain>
    </source>
</reference>
<dbReference type="KEGG" id="tet:TTHERM_00467330"/>
<evidence type="ECO:0000313" key="2">
    <source>
        <dbReference type="Proteomes" id="UP000009168"/>
    </source>
</evidence>
<sequence>MESEQGQQIITLKELFEGWRTVKDQIQKERQKIQMTMKRNTWIQYISYKQVQGTSNIDSYSLKPNFEKAVNQSMETEIQSN</sequence>
<dbReference type="HOGENOM" id="CLU_2579169_0_0_1"/>
<gene>
    <name evidence="1" type="ORF">TTHERM_00467330</name>
</gene>
<dbReference type="GeneID" id="7839930"/>
<dbReference type="AlphaFoldDB" id="I7MMG0"/>
<evidence type="ECO:0000313" key="1">
    <source>
        <dbReference type="EMBL" id="EAS04784.1"/>
    </source>
</evidence>
<dbReference type="EMBL" id="GG662441">
    <property type="protein sequence ID" value="EAS04784.1"/>
    <property type="molecule type" value="Genomic_DNA"/>
</dbReference>
<name>I7MMG0_TETTS</name>
<dbReference type="Proteomes" id="UP000009168">
    <property type="component" value="Unassembled WGS sequence"/>
</dbReference>
<organism evidence="1 2">
    <name type="scientific">Tetrahymena thermophila (strain SB210)</name>
    <dbReference type="NCBI Taxonomy" id="312017"/>
    <lineage>
        <taxon>Eukaryota</taxon>
        <taxon>Sar</taxon>
        <taxon>Alveolata</taxon>
        <taxon>Ciliophora</taxon>
        <taxon>Intramacronucleata</taxon>
        <taxon>Oligohymenophorea</taxon>
        <taxon>Hymenostomatida</taxon>
        <taxon>Tetrahymenina</taxon>
        <taxon>Tetrahymenidae</taxon>
        <taxon>Tetrahymena</taxon>
    </lineage>
</organism>
<dbReference type="RefSeq" id="XP_001025029.1">
    <property type="nucleotide sequence ID" value="XM_001025029.1"/>
</dbReference>
<keyword evidence="2" id="KW-1185">Reference proteome</keyword>
<dbReference type="InParanoid" id="I7MMG0"/>